<dbReference type="SUPFAM" id="SSF55469">
    <property type="entry name" value="FMN-dependent nitroreductase-like"/>
    <property type="match status" value="1"/>
</dbReference>
<dbReference type="Gene3D" id="3.40.109.10">
    <property type="entry name" value="NADH Oxidase"/>
    <property type="match status" value="1"/>
</dbReference>
<dbReference type="Pfam" id="PF00881">
    <property type="entry name" value="Nitroreductase"/>
    <property type="match status" value="1"/>
</dbReference>
<gene>
    <name evidence="3" type="ORF">SDC9_101934</name>
</gene>
<evidence type="ECO:0000256" key="1">
    <source>
        <dbReference type="SAM" id="MobiDB-lite"/>
    </source>
</evidence>
<dbReference type="PANTHER" id="PTHR43745">
    <property type="entry name" value="NITROREDUCTASE MJ1384-RELATED"/>
    <property type="match status" value="1"/>
</dbReference>
<dbReference type="EMBL" id="VSSQ01015132">
    <property type="protein sequence ID" value="MPM55141.1"/>
    <property type="molecule type" value="Genomic_DNA"/>
</dbReference>
<proteinExistence type="predicted"/>
<name>A0A645AS48_9ZZZZ</name>
<feature type="region of interest" description="Disordered" evidence="1">
    <location>
        <begin position="25"/>
        <end position="50"/>
    </location>
</feature>
<dbReference type="AlphaFoldDB" id="A0A645AS48"/>
<sequence length="252" mass="28673">MHKRLQVLRIGPTFMEYTKYKHQLEQSDQTKMLPQPELTDPTPTDKPLFDLPRPETIQVNRVDLSDAINQRVSVRKYSEQPLTLMELSYLLWSTQGIKQVTTRPATLRTVPSAGSRHSFETYLLIQRVEGLQPGLYQYCALDHKLALLSTSDQLSEDLTCVCHRQGMVRNSAVTFFWAAEIYRNVWRYAERAYRYIHLDAGHVCQNLYLACEAIASGCCGIAAFDDDELSAILGIDGVNRIPVYVATVGKKD</sequence>
<dbReference type="InterPro" id="IPR052544">
    <property type="entry name" value="Bacteriocin_Proc_Enz"/>
</dbReference>
<reference evidence="3" key="1">
    <citation type="submission" date="2019-08" db="EMBL/GenBank/DDBJ databases">
        <authorList>
            <person name="Kucharzyk K."/>
            <person name="Murdoch R.W."/>
            <person name="Higgins S."/>
            <person name="Loffler F."/>
        </authorList>
    </citation>
    <scope>NUCLEOTIDE SEQUENCE</scope>
</reference>
<dbReference type="InterPro" id="IPR000415">
    <property type="entry name" value="Nitroreductase-like"/>
</dbReference>
<evidence type="ECO:0000313" key="3">
    <source>
        <dbReference type="EMBL" id="MPM55141.1"/>
    </source>
</evidence>
<accession>A0A645AS48</accession>
<dbReference type="NCBIfam" id="TIGR03605">
    <property type="entry name" value="antibiot_sagB"/>
    <property type="match status" value="1"/>
</dbReference>
<feature type="domain" description="Nitroreductase" evidence="2">
    <location>
        <begin position="68"/>
        <end position="250"/>
    </location>
</feature>
<dbReference type="GO" id="GO:0016491">
    <property type="term" value="F:oxidoreductase activity"/>
    <property type="evidence" value="ECO:0007669"/>
    <property type="project" value="InterPro"/>
</dbReference>
<protein>
    <recommendedName>
        <fullName evidence="2">Nitroreductase domain-containing protein</fullName>
    </recommendedName>
</protein>
<comment type="caution">
    <text evidence="3">The sequence shown here is derived from an EMBL/GenBank/DDBJ whole genome shotgun (WGS) entry which is preliminary data.</text>
</comment>
<dbReference type="CDD" id="cd02142">
    <property type="entry name" value="McbC_SagB-like_oxidoreductase"/>
    <property type="match status" value="1"/>
</dbReference>
<dbReference type="PANTHER" id="PTHR43745:SF2">
    <property type="entry name" value="NITROREDUCTASE MJ1384-RELATED"/>
    <property type="match status" value="1"/>
</dbReference>
<organism evidence="3">
    <name type="scientific">bioreactor metagenome</name>
    <dbReference type="NCBI Taxonomy" id="1076179"/>
    <lineage>
        <taxon>unclassified sequences</taxon>
        <taxon>metagenomes</taxon>
        <taxon>ecological metagenomes</taxon>
    </lineage>
</organism>
<evidence type="ECO:0000259" key="2">
    <source>
        <dbReference type="Pfam" id="PF00881"/>
    </source>
</evidence>
<dbReference type="InterPro" id="IPR029479">
    <property type="entry name" value="Nitroreductase"/>
</dbReference>
<dbReference type="InterPro" id="IPR020051">
    <property type="entry name" value="SagB-type_dehydrogenase"/>
</dbReference>